<dbReference type="NCBIfam" id="TIGR00496">
    <property type="entry name" value="frr"/>
    <property type="match status" value="1"/>
</dbReference>
<keyword evidence="3" id="KW-0963">Cytoplasm</keyword>
<dbReference type="CDD" id="cd00520">
    <property type="entry name" value="RRF"/>
    <property type="match status" value="1"/>
</dbReference>
<dbReference type="Proteomes" id="UP001597101">
    <property type="component" value="Unassembled WGS sequence"/>
</dbReference>
<gene>
    <name evidence="3 6" type="primary">frr</name>
    <name evidence="6" type="ORF">ACFQ14_13915</name>
</gene>
<comment type="caution">
    <text evidence="6">The sequence shown here is derived from an EMBL/GenBank/DDBJ whole genome shotgun (WGS) entry which is preliminary data.</text>
</comment>
<keyword evidence="2 3" id="KW-0648">Protein biosynthesis</keyword>
<accession>A0ABW3FMY6</accession>
<evidence type="ECO:0000256" key="2">
    <source>
        <dbReference type="ARBA" id="ARBA00022917"/>
    </source>
</evidence>
<dbReference type="HAMAP" id="MF_00040">
    <property type="entry name" value="RRF"/>
    <property type="match status" value="1"/>
</dbReference>
<evidence type="ECO:0000256" key="4">
    <source>
        <dbReference type="SAM" id="MobiDB-lite"/>
    </source>
</evidence>
<feature type="region of interest" description="Disordered" evidence="4">
    <location>
        <begin position="142"/>
        <end position="164"/>
    </location>
</feature>
<dbReference type="Pfam" id="PF01765">
    <property type="entry name" value="RRF"/>
    <property type="match status" value="1"/>
</dbReference>
<dbReference type="PANTHER" id="PTHR20982">
    <property type="entry name" value="RIBOSOME RECYCLING FACTOR"/>
    <property type="match status" value="1"/>
</dbReference>
<dbReference type="Gene3D" id="1.10.132.20">
    <property type="entry name" value="Ribosome-recycling factor"/>
    <property type="match status" value="1"/>
</dbReference>
<organism evidence="6 7">
    <name type="scientific">Pseudahrensia aquimaris</name>
    <dbReference type="NCBI Taxonomy" id="744461"/>
    <lineage>
        <taxon>Bacteria</taxon>
        <taxon>Pseudomonadati</taxon>
        <taxon>Pseudomonadota</taxon>
        <taxon>Alphaproteobacteria</taxon>
        <taxon>Hyphomicrobiales</taxon>
        <taxon>Ahrensiaceae</taxon>
        <taxon>Pseudahrensia</taxon>
    </lineage>
</organism>
<reference evidence="7" key="1">
    <citation type="journal article" date="2019" name="Int. J. Syst. Evol. Microbiol.">
        <title>The Global Catalogue of Microorganisms (GCM) 10K type strain sequencing project: providing services to taxonomists for standard genome sequencing and annotation.</title>
        <authorList>
            <consortium name="The Broad Institute Genomics Platform"/>
            <consortium name="The Broad Institute Genome Sequencing Center for Infectious Disease"/>
            <person name="Wu L."/>
            <person name="Ma J."/>
        </authorList>
    </citation>
    <scope>NUCLEOTIDE SEQUENCE [LARGE SCALE GENOMIC DNA]</scope>
    <source>
        <strain evidence="7">CCUG 60023</strain>
    </source>
</reference>
<evidence type="ECO:0000256" key="1">
    <source>
        <dbReference type="ARBA" id="ARBA00005912"/>
    </source>
</evidence>
<keyword evidence="7" id="KW-1185">Reference proteome</keyword>
<dbReference type="InterPro" id="IPR023584">
    <property type="entry name" value="Ribosome_recyc_fac_dom"/>
</dbReference>
<dbReference type="Gene3D" id="3.30.1360.40">
    <property type="match status" value="1"/>
</dbReference>
<evidence type="ECO:0000259" key="5">
    <source>
        <dbReference type="Pfam" id="PF01765"/>
    </source>
</evidence>
<dbReference type="RefSeq" id="WP_377213361.1">
    <property type="nucleotide sequence ID" value="NZ_JBHTJV010000013.1"/>
</dbReference>
<feature type="domain" description="Ribosome recycling factor" evidence="5">
    <location>
        <begin position="20"/>
        <end position="183"/>
    </location>
</feature>
<evidence type="ECO:0000313" key="7">
    <source>
        <dbReference type="Proteomes" id="UP001597101"/>
    </source>
</evidence>
<sequence>MAGADHNDIKRRMEGAVAAFKSDLGGLRTGRASAALLDPVMVDAYGAKTPLTQVANVNAPEPKLITVQIWDKSLVGPVDKAVREAGLGLNPVVDGQNLRIPLPDLNEERRRELVKIAKDYAENAKVAIRHVRRDGMEALKKAEKDKEIGQDEARSDGEKIQKQTDEMVSEVEKILAQKEEEIMQV</sequence>
<comment type="function">
    <text evidence="3">Responsible for the release of ribosomes from messenger RNA at the termination of protein biosynthesis. May increase the efficiency of translation by recycling ribosomes from one round of translation to another.</text>
</comment>
<dbReference type="InterPro" id="IPR036191">
    <property type="entry name" value="RRF_sf"/>
</dbReference>
<comment type="subcellular location">
    <subcellularLocation>
        <location evidence="3">Cytoplasm</location>
    </subcellularLocation>
</comment>
<dbReference type="PANTHER" id="PTHR20982:SF3">
    <property type="entry name" value="MITOCHONDRIAL RIBOSOME RECYCLING FACTOR PSEUDO 1"/>
    <property type="match status" value="1"/>
</dbReference>
<evidence type="ECO:0000313" key="6">
    <source>
        <dbReference type="EMBL" id="MFD0917502.1"/>
    </source>
</evidence>
<dbReference type="InterPro" id="IPR002661">
    <property type="entry name" value="Ribosome_recyc_fac"/>
</dbReference>
<name>A0ABW3FMY6_9HYPH</name>
<comment type="similarity">
    <text evidence="1 3">Belongs to the RRF family.</text>
</comment>
<proteinExistence type="inferred from homology"/>
<dbReference type="EMBL" id="JBHTJV010000013">
    <property type="protein sequence ID" value="MFD0917502.1"/>
    <property type="molecule type" value="Genomic_DNA"/>
</dbReference>
<dbReference type="SUPFAM" id="SSF55194">
    <property type="entry name" value="Ribosome recycling factor, RRF"/>
    <property type="match status" value="1"/>
</dbReference>
<evidence type="ECO:0000256" key="3">
    <source>
        <dbReference type="HAMAP-Rule" id="MF_00040"/>
    </source>
</evidence>
<protein>
    <recommendedName>
        <fullName evidence="3">Ribosome-recycling factor</fullName>
        <shortName evidence="3">RRF</shortName>
    </recommendedName>
    <alternativeName>
        <fullName evidence="3">Ribosome-releasing factor</fullName>
    </alternativeName>
</protein>